<dbReference type="AlphaFoldDB" id="A0A0F9NA50"/>
<organism evidence="1">
    <name type="scientific">marine sediment metagenome</name>
    <dbReference type="NCBI Taxonomy" id="412755"/>
    <lineage>
        <taxon>unclassified sequences</taxon>
        <taxon>metagenomes</taxon>
        <taxon>ecological metagenomes</taxon>
    </lineage>
</organism>
<comment type="caution">
    <text evidence="1">The sequence shown here is derived from an EMBL/GenBank/DDBJ whole genome shotgun (WGS) entry which is preliminary data.</text>
</comment>
<gene>
    <name evidence="1" type="ORF">LCGC14_0975980</name>
</gene>
<accession>A0A0F9NA50</accession>
<reference evidence="1" key="1">
    <citation type="journal article" date="2015" name="Nature">
        <title>Complex archaea that bridge the gap between prokaryotes and eukaryotes.</title>
        <authorList>
            <person name="Spang A."/>
            <person name="Saw J.H."/>
            <person name="Jorgensen S.L."/>
            <person name="Zaremba-Niedzwiedzka K."/>
            <person name="Martijn J."/>
            <person name="Lind A.E."/>
            <person name="van Eijk R."/>
            <person name="Schleper C."/>
            <person name="Guy L."/>
            <person name="Ettema T.J."/>
        </authorList>
    </citation>
    <scope>NUCLEOTIDE SEQUENCE</scope>
</reference>
<proteinExistence type="predicted"/>
<evidence type="ECO:0008006" key="2">
    <source>
        <dbReference type="Google" id="ProtNLM"/>
    </source>
</evidence>
<name>A0A0F9NA50_9ZZZZ</name>
<sequence length="139" mass="15798">MDARGPEGMNQNPAIAQLVNQFMAKVGEVADQDDWKESDGWVGQMILWGAKETQTYVYEVKDGRMQLTDSTGPFVATMTMSEDTFLDLIYAALRGRGEPVFRDKYRARHITYQGDSWLVDTERFARVFKRMDNTRGSGG</sequence>
<dbReference type="EMBL" id="LAZR01003615">
    <property type="protein sequence ID" value="KKN16420.1"/>
    <property type="molecule type" value="Genomic_DNA"/>
</dbReference>
<protein>
    <recommendedName>
        <fullName evidence="2">SCP2 domain-containing protein</fullName>
    </recommendedName>
</protein>
<evidence type="ECO:0000313" key="1">
    <source>
        <dbReference type="EMBL" id="KKN16420.1"/>
    </source>
</evidence>